<accession>A0A7R9GU49</accession>
<dbReference type="InterPro" id="IPR032675">
    <property type="entry name" value="LRR_dom_sf"/>
</dbReference>
<keyword evidence="1" id="KW-0732">Signal</keyword>
<dbReference type="AlphaFoldDB" id="A0A7R9GU49"/>
<name>A0A7R9GU49_TIMPO</name>
<dbReference type="EMBL" id="OD000177">
    <property type="protein sequence ID" value="CAD7396233.1"/>
    <property type="molecule type" value="Genomic_DNA"/>
</dbReference>
<dbReference type="Gene3D" id="3.80.10.10">
    <property type="entry name" value="Ribonuclease Inhibitor"/>
    <property type="match status" value="1"/>
</dbReference>
<protein>
    <recommendedName>
        <fullName evidence="3">F-box domain-containing protein</fullName>
    </recommendedName>
</protein>
<organism evidence="2">
    <name type="scientific">Timema poppense</name>
    <name type="common">Walking stick</name>
    <dbReference type="NCBI Taxonomy" id="170557"/>
    <lineage>
        <taxon>Eukaryota</taxon>
        <taxon>Metazoa</taxon>
        <taxon>Ecdysozoa</taxon>
        <taxon>Arthropoda</taxon>
        <taxon>Hexapoda</taxon>
        <taxon>Insecta</taxon>
        <taxon>Pterygota</taxon>
        <taxon>Neoptera</taxon>
        <taxon>Polyneoptera</taxon>
        <taxon>Phasmatodea</taxon>
        <taxon>Timematodea</taxon>
        <taxon>Timematoidea</taxon>
        <taxon>Timematidae</taxon>
        <taxon>Timema</taxon>
    </lineage>
</organism>
<proteinExistence type="predicted"/>
<gene>
    <name evidence="2" type="ORF">TPSB3V08_LOCUS574</name>
</gene>
<evidence type="ECO:0008006" key="3">
    <source>
        <dbReference type="Google" id="ProtNLM"/>
    </source>
</evidence>
<feature type="signal peptide" evidence="1">
    <location>
        <begin position="1"/>
        <end position="26"/>
    </location>
</feature>
<feature type="chain" id="PRO_5030840679" description="F-box domain-containing protein" evidence="1">
    <location>
        <begin position="27"/>
        <end position="547"/>
    </location>
</feature>
<evidence type="ECO:0000313" key="2">
    <source>
        <dbReference type="EMBL" id="CAD7396233.1"/>
    </source>
</evidence>
<evidence type="ECO:0000256" key="1">
    <source>
        <dbReference type="SAM" id="SignalP"/>
    </source>
</evidence>
<reference evidence="2" key="1">
    <citation type="submission" date="2020-11" db="EMBL/GenBank/DDBJ databases">
        <authorList>
            <person name="Tran Van P."/>
        </authorList>
    </citation>
    <scope>NUCLEOTIDE SEQUENCE</scope>
</reference>
<sequence>MPILKNPKRLYLLCLDFLVPLLENLGTLHDWDETANGPLDGLAGTVVEDLLLQAHRKTCSDKTKQQSLTGWNDDWKVFLTPELKNAILKWDKELLRFVSERCQRLRRILVTRWKTFTPETLDWLPGTVATLDFDGELFNRGRRGPSLQFNSARKRSWLPEAEDILKALYTSRQRVPSSNITRGVPQLAELHLGTVHVTPDDLRIVLLRRPNLRLLRHYQLVKALYVLHAEQWKNKETIPVYKLRNLDVDFSHVVRCRMSPEAVLAPDALQLAVHLCPEATSVRMRYDCSTPHDVLSPLVKLRRLKELSVVCVSSGERTLLDFSDIAPLLETHGTDSLTSLELKVIEEIDVHVIMKSCPRLERLVISGCGNVTPDTCPNHACCTRGQPSLRSGLTFRRLRYLFFADGDDFSWDHVVPQCFWYATLGGGKRELESSHRCRLEGVFLESPRIRTSTADDLFLQGPETLKTTPLFPELQVLSVCRYPELKFEHLSALCGLDTLGTRRNKTCSSLRFVRIAECELLAAHQEKRLHNMLKELNPWEDIELSIT</sequence>
<dbReference type="SUPFAM" id="SSF52047">
    <property type="entry name" value="RNI-like"/>
    <property type="match status" value="1"/>
</dbReference>